<dbReference type="GO" id="GO:0031982">
    <property type="term" value="C:vesicle"/>
    <property type="evidence" value="ECO:0007669"/>
    <property type="project" value="TreeGrafter"/>
</dbReference>
<name>A0A835H774_9MAGN</name>
<dbReference type="PANTHER" id="PTHR31181">
    <property type="entry name" value="EGG CELL-SECRETED PROTEIN 1.4"/>
    <property type="match status" value="1"/>
</dbReference>
<dbReference type="AlphaFoldDB" id="A0A835H774"/>
<keyword evidence="1" id="KW-0732">Signal</keyword>
<evidence type="ECO:0000259" key="2">
    <source>
        <dbReference type="Pfam" id="PF05617"/>
    </source>
</evidence>
<dbReference type="GO" id="GO:2000008">
    <property type="term" value="P:regulation of protein localization to cell surface"/>
    <property type="evidence" value="ECO:0007669"/>
    <property type="project" value="TreeGrafter"/>
</dbReference>
<accession>A0A835H774</accession>
<gene>
    <name evidence="3" type="ORF">IFM89_021748</name>
</gene>
<dbReference type="PANTHER" id="PTHR31181:SF67">
    <property type="entry name" value="PROLAMIN-LIKE PROTEIN (DUF1278)"/>
    <property type="match status" value="1"/>
</dbReference>
<dbReference type="OrthoDB" id="1862203at2759"/>
<evidence type="ECO:0000256" key="1">
    <source>
        <dbReference type="ARBA" id="ARBA00022729"/>
    </source>
</evidence>
<dbReference type="InterPro" id="IPR008502">
    <property type="entry name" value="Prolamin-like"/>
</dbReference>
<dbReference type="EMBL" id="JADFTS010000008">
    <property type="protein sequence ID" value="KAF9593344.1"/>
    <property type="molecule type" value="Genomic_DNA"/>
</dbReference>
<evidence type="ECO:0000313" key="3">
    <source>
        <dbReference type="EMBL" id="KAF9593344.1"/>
    </source>
</evidence>
<evidence type="ECO:0000313" key="4">
    <source>
        <dbReference type="Proteomes" id="UP000631114"/>
    </source>
</evidence>
<proteinExistence type="predicted"/>
<sequence>MDNCAKFAGVAPSIALIPKGATTNIVGGGKILIVVTSQAMEIVQKLVLMVDTRGVNDWYSVNLDADHCCGGGRQMIEYVWDLVFLEFGVRWKNYVWLDPKREAAMPGGFPRMFWKVVSVTTCLAIFVVAPTELPFPLPGQDIQQCLSAFQSVSGCLAEVFKSFFSGLVGQFGPTCCKVIANNSTSYWPKLFPFITLSFPPFLTNSCTKAPRAAPSIATAQIPFPPLIHALSFPALPSQDIQQYNVCHRFKA</sequence>
<organism evidence="3 4">
    <name type="scientific">Coptis chinensis</name>
    <dbReference type="NCBI Taxonomy" id="261450"/>
    <lineage>
        <taxon>Eukaryota</taxon>
        <taxon>Viridiplantae</taxon>
        <taxon>Streptophyta</taxon>
        <taxon>Embryophyta</taxon>
        <taxon>Tracheophyta</taxon>
        <taxon>Spermatophyta</taxon>
        <taxon>Magnoliopsida</taxon>
        <taxon>Ranunculales</taxon>
        <taxon>Ranunculaceae</taxon>
        <taxon>Coptidoideae</taxon>
        <taxon>Coptis</taxon>
    </lineage>
</organism>
<feature type="domain" description="Prolamin-like" evidence="2">
    <location>
        <begin position="144"/>
        <end position="206"/>
    </location>
</feature>
<reference evidence="3 4" key="1">
    <citation type="submission" date="2020-10" db="EMBL/GenBank/DDBJ databases">
        <title>The Coptis chinensis genome and diversification of protoberbering-type alkaloids.</title>
        <authorList>
            <person name="Wang B."/>
            <person name="Shu S."/>
            <person name="Song C."/>
            <person name="Liu Y."/>
        </authorList>
    </citation>
    <scope>NUCLEOTIDE SEQUENCE [LARGE SCALE GENOMIC DNA]</scope>
    <source>
        <strain evidence="3">HL-2020</strain>
        <tissue evidence="3">Leaf</tissue>
    </source>
</reference>
<dbReference type="Proteomes" id="UP000631114">
    <property type="component" value="Unassembled WGS sequence"/>
</dbReference>
<comment type="caution">
    <text evidence="3">The sequence shown here is derived from an EMBL/GenBank/DDBJ whole genome shotgun (WGS) entry which is preliminary data.</text>
</comment>
<keyword evidence="4" id="KW-1185">Reference proteome</keyword>
<dbReference type="GO" id="GO:0080155">
    <property type="term" value="P:regulation of double fertilization forming a zygote and endosperm"/>
    <property type="evidence" value="ECO:0007669"/>
    <property type="project" value="TreeGrafter"/>
</dbReference>
<protein>
    <recommendedName>
        <fullName evidence="2">Prolamin-like domain-containing protein</fullName>
    </recommendedName>
</protein>
<dbReference type="GO" id="GO:0005576">
    <property type="term" value="C:extracellular region"/>
    <property type="evidence" value="ECO:0007669"/>
    <property type="project" value="TreeGrafter"/>
</dbReference>
<dbReference type="Pfam" id="PF05617">
    <property type="entry name" value="Prolamin_like"/>
    <property type="match status" value="1"/>
</dbReference>
<dbReference type="GO" id="GO:0009567">
    <property type="term" value="P:double fertilization forming a zygote and endosperm"/>
    <property type="evidence" value="ECO:0007669"/>
    <property type="project" value="TreeGrafter"/>
</dbReference>